<dbReference type="EMBL" id="JABEQJ010000015">
    <property type="protein sequence ID" value="MBB2160929.1"/>
    <property type="molecule type" value="Genomic_DNA"/>
</dbReference>
<dbReference type="AlphaFoldDB" id="A0A7W4IDM9"/>
<comment type="caution">
    <text evidence="1">The sequence shown here is derived from an EMBL/GenBank/DDBJ whole genome shotgun (WGS) entry which is preliminary data.</text>
</comment>
<evidence type="ECO:0000313" key="2">
    <source>
        <dbReference type="Proteomes" id="UP000589085"/>
    </source>
</evidence>
<reference evidence="1 2" key="1">
    <citation type="submission" date="2020-04" db="EMBL/GenBank/DDBJ databases">
        <title>Description of novel Gluconacetobacter.</title>
        <authorList>
            <person name="Sombolestani A."/>
        </authorList>
    </citation>
    <scope>NUCLEOTIDE SEQUENCE [LARGE SCALE GENOMIC DNA]</scope>
    <source>
        <strain evidence="1 2">LMG 19747</strain>
    </source>
</reference>
<evidence type="ECO:0000313" key="1">
    <source>
        <dbReference type="EMBL" id="MBB2160929.1"/>
    </source>
</evidence>
<evidence type="ECO:0008006" key="3">
    <source>
        <dbReference type="Google" id="ProtNLM"/>
    </source>
</evidence>
<dbReference type="Proteomes" id="UP000589085">
    <property type="component" value="Unassembled WGS sequence"/>
</dbReference>
<sequence>MQSQPSDRLFGNWIKNKLQERFSHVIDEPLPETIRRELVRLENEPAGKADDTS</sequence>
<dbReference type="RefSeq" id="WP_182997791.1">
    <property type="nucleotide sequence ID" value="NZ_JABEQJ010000015.1"/>
</dbReference>
<proteinExistence type="predicted"/>
<gene>
    <name evidence="1" type="ORF">HLH48_12225</name>
</gene>
<name>A0A7W4IDM9_9PROT</name>
<accession>A0A7W4IDM9</accession>
<protein>
    <recommendedName>
        <fullName evidence="3">Anti-sigma factor NepR domain-containing protein</fullName>
    </recommendedName>
</protein>
<organism evidence="1 2">
    <name type="scientific">Gluconacetobacter sacchari</name>
    <dbReference type="NCBI Taxonomy" id="92759"/>
    <lineage>
        <taxon>Bacteria</taxon>
        <taxon>Pseudomonadati</taxon>
        <taxon>Pseudomonadota</taxon>
        <taxon>Alphaproteobacteria</taxon>
        <taxon>Acetobacterales</taxon>
        <taxon>Acetobacteraceae</taxon>
        <taxon>Gluconacetobacter</taxon>
    </lineage>
</organism>